<keyword evidence="7" id="KW-1185">Reference proteome</keyword>
<evidence type="ECO:0000259" key="4">
    <source>
        <dbReference type="PROSITE" id="PS50089"/>
    </source>
</evidence>
<protein>
    <submittedName>
        <fullName evidence="6">Zf-C3HC4 3 and/or Neuralized domain containing protein</fullName>
    </submittedName>
</protein>
<dbReference type="PROSITE" id="PS50089">
    <property type="entry name" value="ZF_RING_2"/>
    <property type="match status" value="1"/>
</dbReference>
<feature type="domain" description="RING-type" evidence="4">
    <location>
        <begin position="199"/>
        <end position="240"/>
    </location>
</feature>
<evidence type="ECO:0000256" key="1">
    <source>
        <dbReference type="ARBA" id="ARBA00022771"/>
    </source>
</evidence>
<dbReference type="GO" id="GO:0008270">
    <property type="term" value="F:zinc ion binding"/>
    <property type="evidence" value="ECO:0007669"/>
    <property type="project" value="UniProtKB-KW"/>
</dbReference>
<dbReference type="OrthoDB" id="6684980at2759"/>
<name>A0A482VSL0_ASBVE</name>
<organism evidence="6 7">
    <name type="scientific">Asbolus verrucosus</name>
    <name type="common">Desert ironclad beetle</name>
    <dbReference type="NCBI Taxonomy" id="1661398"/>
    <lineage>
        <taxon>Eukaryota</taxon>
        <taxon>Metazoa</taxon>
        <taxon>Ecdysozoa</taxon>
        <taxon>Arthropoda</taxon>
        <taxon>Hexapoda</taxon>
        <taxon>Insecta</taxon>
        <taxon>Pterygota</taxon>
        <taxon>Neoptera</taxon>
        <taxon>Endopterygota</taxon>
        <taxon>Coleoptera</taxon>
        <taxon>Polyphaga</taxon>
        <taxon>Cucujiformia</taxon>
        <taxon>Tenebrionidae</taxon>
        <taxon>Pimeliinae</taxon>
        <taxon>Asbolus</taxon>
    </lineage>
</organism>
<proteinExistence type="predicted"/>
<dbReference type="Proteomes" id="UP000292052">
    <property type="component" value="Unassembled WGS sequence"/>
</dbReference>
<dbReference type="InterPro" id="IPR006573">
    <property type="entry name" value="NHR_dom"/>
</dbReference>
<sequence length="252" mass="28811">MQKPDLRFHNVHSKGIKISQDGTLARRIEPFGFVFTSRPVIIDEVITIKFMEVTNRTTEAFAFCFGVTSTNPSDTSFEDIRDFTYLDLIKNLGYLALPLDKKVCATRNTVLSFWINSSGQMHYLINGEEKGKFGKKIEMKTPQWALIYFFESPISIKLLTNPTPKREDSETKMNIITVPPSPAAASDVVDKRNEEPSECVICYENNIEMALYPCGHTCMCYTCAQKQRHDEDGRYCPMCRATIKDVMKIYKP</sequence>
<evidence type="ECO:0000256" key="3">
    <source>
        <dbReference type="PROSITE-ProRule" id="PRU00175"/>
    </source>
</evidence>
<dbReference type="EMBL" id="QDEB01068353">
    <property type="protein sequence ID" value="RZC35723.1"/>
    <property type="molecule type" value="Genomic_DNA"/>
</dbReference>
<evidence type="ECO:0000313" key="7">
    <source>
        <dbReference type="Proteomes" id="UP000292052"/>
    </source>
</evidence>
<dbReference type="InterPro" id="IPR037962">
    <property type="entry name" value="Neuralized"/>
</dbReference>
<dbReference type="STRING" id="1661398.A0A482VSL0"/>
<evidence type="ECO:0000256" key="2">
    <source>
        <dbReference type="ARBA" id="ARBA00022833"/>
    </source>
</evidence>
<dbReference type="PROSITE" id="PS51065">
    <property type="entry name" value="NHR"/>
    <property type="match status" value="1"/>
</dbReference>
<accession>A0A482VSL0</accession>
<dbReference type="Gene3D" id="3.30.40.10">
    <property type="entry name" value="Zinc/RING finger domain, C3HC4 (zinc finger)"/>
    <property type="match status" value="1"/>
</dbReference>
<dbReference type="CDD" id="cd16647">
    <property type="entry name" value="mRING-HC-C3HC5_NEU1"/>
    <property type="match status" value="1"/>
</dbReference>
<dbReference type="Gene3D" id="2.60.120.920">
    <property type="match status" value="1"/>
</dbReference>
<dbReference type="Pfam" id="PF07177">
    <property type="entry name" value="Neuralized"/>
    <property type="match status" value="1"/>
</dbReference>
<dbReference type="GO" id="GO:0061630">
    <property type="term" value="F:ubiquitin protein ligase activity"/>
    <property type="evidence" value="ECO:0007669"/>
    <property type="project" value="TreeGrafter"/>
</dbReference>
<dbReference type="InterPro" id="IPR013083">
    <property type="entry name" value="Znf_RING/FYVE/PHD"/>
</dbReference>
<comment type="caution">
    <text evidence="6">The sequence shown here is derived from an EMBL/GenBank/DDBJ whole genome shotgun (WGS) entry which is preliminary data.</text>
</comment>
<dbReference type="AlphaFoldDB" id="A0A482VSL0"/>
<dbReference type="SMART" id="SM00588">
    <property type="entry name" value="NEUZ"/>
    <property type="match status" value="1"/>
</dbReference>
<dbReference type="PANTHER" id="PTHR12429:SF6">
    <property type="entry name" value="PROTEIN NEURALIZED"/>
    <property type="match status" value="1"/>
</dbReference>
<reference evidence="6 7" key="1">
    <citation type="submission" date="2017-03" db="EMBL/GenBank/DDBJ databases">
        <title>Genome of the blue death feigning beetle - Asbolus verrucosus.</title>
        <authorList>
            <person name="Rider S.D."/>
        </authorList>
    </citation>
    <scope>NUCLEOTIDE SEQUENCE [LARGE SCALE GENOMIC DNA]</scope>
    <source>
        <strain evidence="6">Butters</strain>
        <tissue evidence="6">Head and leg muscle</tissue>
    </source>
</reference>
<evidence type="ECO:0000313" key="6">
    <source>
        <dbReference type="EMBL" id="RZC35723.1"/>
    </source>
</evidence>
<dbReference type="SUPFAM" id="SSF57850">
    <property type="entry name" value="RING/U-box"/>
    <property type="match status" value="1"/>
</dbReference>
<dbReference type="SMART" id="SM00184">
    <property type="entry name" value="RING"/>
    <property type="match status" value="1"/>
</dbReference>
<keyword evidence="2" id="KW-0862">Zinc</keyword>
<gene>
    <name evidence="6" type="ORF">BDFB_000807</name>
</gene>
<dbReference type="PANTHER" id="PTHR12429">
    <property type="entry name" value="NEURALIZED"/>
    <property type="match status" value="1"/>
</dbReference>
<evidence type="ECO:0000259" key="5">
    <source>
        <dbReference type="PROSITE" id="PS51065"/>
    </source>
</evidence>
<dbReference type="InterPro" id="IPR043136">
    <property type="entry name" value="B30.2/SPRY_sf"/>
</dbReference>
<dbReference type="InterPro" id="IPR001841">
    <property type="entry name" value="Znf_RING"/>
</dbReference>
<keyword evidence="1 3" id="KW-0479">Metal-binding</keyword>
<keyword evidence="1 3" id="KW-0863">Zinc-finger</keyword>
<dbReference type="Pfam" id="PF13920">
    <property type="entry name" value="zf-C3HC4_3"/>
    <property type="match status" value="1"/>
</dbReference>
<feature type="domain" description="NHR" evidence="5">
    <location>
        <begin position="5"/>
        <end position="161"/>
    </location>
</feature>